<evidence type="ECO:0000256" key="5">
    <source>
        <dbReference type="ARBA" id="ARBA00022692"/>
    </source>
</evidence>
<keyword evidence="6 10" id="KW-1133">Transmembrane helix</keyword>
<reference evidence="11 12" key="1">
    <citation type="submission" date="2018-12" db="EMBL/GenBank/DDBJ databases">
        <title>Complete Genome Sequence of Glutamicibacter creatinolyticus strain LGCM259,isolated from an abscess of a 12-year-old mare in Italy.</title>
        <authorList>
            <person name="Santos R.G."/>
            <person name="Silva A.L."/>
            <person name="Seyffert N."/>
            <person name="Castro T.L.P."/>
            <person name="Attili A.R."/>
            <person name="Rifici C."/>
            <person name="Mazzullo G."/>
            <person name="Brenig B."/>
            <person name="Venanzi F."/>
            <person name="Azevedo V."/>
        </authorList>
    </citation>
    <scope>NUCLEOTIDE SEQUENCE [LARGE SCALE GENOMIC DNA]</scope>
    <source>
        <strain evidence="11 12">LGCM 259</strain>
    </source>
</reference>
<dbReference type="PANTHER" id="PTHR34295">
    <property type="entry name" value="BIOTIN TRANSPORTER BIOY"/>
    <property type="match status" value="1"/>
</dbReference>
<evidence type="ECO:0000256" key="3">
    <source>
        <dbReference type="ARBA" id="ARBA00022448"/>
    </source>
</evidence>
<protein>
    <recommendedName>
        <fullName evidence="8">Biotin transporter</fullName>
    </recommendedName>
</protein>
<gene>
    <name evidence="11" type="primary">bioY</name>
    <name evidence="11" type="ORF">GcLGCM259_1651</name>
</gene>
<feature type="transmembrane region" description="Helical" evidence="10">
    <location>
        <begin position="114"/>
        <end position="135"/>
    </location>
</feature>
<evidence type="ECO:0000256" key="1">
    <source>
        <dbReference type="ARBA" id="ARBA00004651"/>
    </source>
</evidence>
<sequence>MNRTPSVRDSANGSSARPSNLPENPGRSNATRDTVLVAVVAALIAAMGLVPPITLGVIPVPITLQTLGVMLAGALLGPWRGMLANLTLVALVAAGLPLLAGGRGGLGVFAGPTGGYLLGWVLGSLLIGLLFKYWVLRCHSKGAQLAAGLVSTIIGGILVIYACGIPWTTMVTGIPMGTSALGSLGFLPGDLFKAVLTTVVAVTVHRSYSGLMK</sequence>
<feature type="transmembrane region" description="Helical" evidence="10">
    <location>
        <begin position="56"/>
        <end position="76"/>
    </location>
</feature>
<evidence type="ECO:0000256" key="9">
    <source>
        <dbReference type="SAM" id="MobiDB-lite"/>
    </source>
</evidence>
<comment type="similarity">
    <text evidence="2 8">Belongs to the BioY family.</text>
</comment>
<dbReference type="InterPro" id="IPR003784">
    <property type="entry name" value="BioY"/>
</dbReference>
<dbReference type="EMBL" id="CP034412">
    <property type="protein sequence ID" value="QCY47375.1"/>
    <property type="molecule type" value="Genomic_DNA"/>
</dbReference>
<name>A0A5B7WVP4_9MICC</name>
<proteinExistence type="inferred from homology"/>
<evidence type="ECO:0000256" key="6">
    <source>
        <dbReference type="ARBA" id="ARBA00022989"/>
    </source>
</evidence>
<evidence type="ECO:0000313" key="11">
    <source>
        <dbReference type="EMBL" id="QCY47375.1"/>
    </source>
</evidence>
<keyword evidence="5 10" id="KW-0812">Transmembrane</keyword>
<dbReference type="Pfam" id="PF02632">
    <property type="entry name" value="BioY"/>
    <property type="match status" value="1"/>
</dbReference>
<evidence type="ECO:0000256" key="10">
    <source>
        <dbReference type="SAM" id="Phobius"/>
    </source>
</evidence>
<comment type="subcellular location">
    <subcellularLocation>
        <location evidence="1 8">Cell membrane</location>
        <topology evidence="1 8">Multi-pass membrane protein</topology>
    </subcellularLocation>
</comment>
<dbReference type="Proteomes" id="UP000307000">
    <property type="component" value="Chromosome"/>
</dbReference>
<dbReference type="KEGG" id="gcr:GcLGCM259_1651"/>
<organism evidence="11 12">
    <name type="scientific">Glutamicibacter creatinolyticus</name>
    <dbReference type="NCBI Taxonomy" id="162496"/>
    <lineage>
        <taxon>Bacteria</taxon>
        <taxon>Bacillati</taxon>
        <taxon>Actinomycetota</taxon>
        <taxon>Actinomycetes</taxon>
        <taxon>Micrococcales</taxon>
        <taxon>Micrococcaceae</taxon>
        <taxon>Glutamicibacter</taxon>
    </lineage>
</organism>
<feature type="transmembrane region" description="Helical" evidence="10">
    <location>
        <begin position="83"/>
        <end position="102"/>
    </location>
</feature>
<accession>A0A5B7WVP4</accession>
<dbReference type="AlphaFoldDB" id="A0A5B7WVP4"/>
<dbReference type="PANTHER" id="PTHR34295:SF4">
    <property type="entry name" value="BIOTIN TRANSPORTER BIOY-RELATED"/>
    <property type="match status" value="1"/>
</dbReference>
<keyword evidence="4 8" id="KW-1003">Cell membrane</keyword>
<dbReference type="Gene3D" id="1.10.1760.20">
    <property type="match status" value="1"/>
</dbReference>
<feature type="region of interest" description="Disordered" evidence="9">
    <location>
        <begin position="1"/>
        <end position="28"/>
    </location>
</feature>
<dbReference type="GO" id="GO:0005886">
    <property type="term" value="C:plasma membrane"/>
    <property type="evidence" value="ECO:0007669"/>
    <property type="project" value="UniProtKB-SubCell"/>
</dbReference>
<keyword evidence="7 8" id="KW-0472">Membrane</keyword>
<evidence type="ECO:0000256" key="2">
    <source>
        <dbReference type="ARBA" id="ARBA00010692"/>
    </source>
</evidence>
<evidence type="ECO:0000313" key="12">
    <source>
        <dbReference type="Proteomes" id="UP000307000"/>
    </source>
</evidence>
<dbReference type="GO" id="GO:0015225">
    <property type="term" value="F:biotin transmembrane transporter activity"/>
    <property type="evidence" value="ECO:0007669"/>
    <property type="project" value="UniProtKB-UniRule"/>
</dbReference>
<feature type="transmembrane region" description="Helical" evidence="10">
    <location>
        <begin position="34"/>
        <end position="50"/>
    </location>
</feature>
<feature type="transmembrane region" description="Helical" evidence="10">
    <location>
        <begin position="180"/>
        <end position="204"/>
    </location>
</feature>
<dbReference type="PIRSF" id="PIRSF016661">
    <property type="entry name" value="BioY"/>
    <property type="match status" value="1"/>
</dbReference>
<evidence type="ECO:0000256" key="8">
    <source>
        <dbReference type="PIRNR" id="PIRNR016661"/>
    </source>
</evidence>
<dbReference type="RefSeq" id="WP_138926346.1">
    <property type="nucleotide sequence ID" value="NZ_CP034412.1"/>
</dbReference>
<feature type="transmembrane region" description="Helical" evidence="10">
    <location>
        <begin position="147"/>
        <end position="168"/>
    </location>
</feature>
<evidence type="ECO:0000256" key="4">
    <source>
        <dbReference type="ARBA" id="ARBA00022475"/>
    </source>
</evidence>
<keyword evidence="3 8" id="KW-0813">Transport</keyword>
<keyword evidence="12" id="KW-1185">Reference proteome</keyword>
<evidence type="ECO:0000256" key="7">
    <source>
        <dbReference type="ARBA" id="ARBA00023136"/>
    </source>
</evidence>